<dbReference type="PROSITE" id="PS50866">
    <property type="entry name" value="GOLD"/>
    <property type="match status" value="1"/>
</dbReference>
<proteinExistence type="inferred from homology"/>
<evidence type="ECO:0000256" key="3">
    <source>
        <dbReference type="ARBA" id="ARBA00022692"/>
    </source>
</evidence>
<gene>
    <name evidence="10" type="ORF">BSTOLATCC_MIC27736</name>
</gene>
<keyword evidence="5 8" id="KW-1133">Transmembrane helix</keyword>
<evidence type="ECO:0000256" key="6">
    <source>
        <dbReference type="ARBA" id="ARBA00023136"/>
    </source>
</evidence>
<comment type="caution">
    <text evidence="10">The sequence shown here is derived from an EMBL/GenBank/DDBJ whole genome shotgun (WGS) entry which is preliminary data.</text>
</comment>
<organism evidence="10 11">
    <name type="scientific">Blepharisma stoltei</name>
    <dbReference type="NCBI Taxonomy" id="1481888"/>
    <lineage>
        <taxon>Eukaryota</taxon>
        <taxon>Sar</taxon>
        <taxon>Alveolata</taxon>
        <taxon>Ciliophora</taxon>
        <taxon>Postciliodesmatophora</taxon>
        <taxon>Heterotrichea</taxon>
        <taxon>Heterotrichida</taxon>
        <taxon>Blepharismidae</taxon>
        <taxon>Blepharisma</taxon>
    </lineage>
</organism>
<sequence length="195" mass="22625">MLILIPFLIISCHASFFTLPPRVETCFQLTTAKGSDIWGAYVISGEGDTKVITRVHKPDGIIIWQNPRDTREGSFDFVSENGGKYKLCFRTMDSLAKTVSFEFNSQDKTQFKELPKEEEIGPINDGLTKMNKELDKIYRNIHFYQRREKVHRDLAERTCDRVLWTVLIKIAVLVLISFSQIYMLRKFLEPKGSRI</sequence>
<accession>A0AAU9JC46</accession>
<dbReference type="SMART" id="SM01190">
    <property type="entry name" value="EMP24_GP25L"/>
    <property type="match status" value="1"/>
</dbReference>
<dbReference type="Pfam" id="PF01105">
    <property type="entry name" value="EMP24_GP25L"/>
    <property type="match status" value="1"/>
</dbReference>
<name>A0AAU9JC46_9CILI</name>
<dbReference type="PANTHER" id="PTHR22811">
    <property type="entry name" value="TRANSMEMBRANE EMP24 DOMAIN-CONTAINING PROTEIN"/>
    <property type="match status" value="1"/>
</dbReference>
<evidence type="ECO:0000256" key="5">
    <source>
        <dbReference type="ARBA" id="ARBA00022989"/>
    </source>
</evidence>
<dbReference type="InterPro" id="IPR015720">
    <property type="entry name" value="Emp24-like"/>
</dbReference>
<evidence type="ECO:0000256" key="4">
    <source>
        <dbReference type="ARBA" id="ARBA00022729"/>
    </source>
</evidence>
<keyword evidence="3 7" id="KW-0812">Transmembrane</keyword>
<feature type="transmembrane region" description="Helical" evidence="8">
    <location>
        <begin position="162"/>
        <end position="184"/>
    </location>
</feature>
<dbReference type="GO" id="GO:0016020">
    <property type="term" value="C:membrane"/>
    <property type="evidence" value="ECO:0007669"/>
    <property type="project" value="UniProtKB-SubCell"/>
</dbReference>
<keyword evidence="6 8" id="KW-0472">Membrane</keyword>
<dbReference type="Proteomes" id="UP001162131">
    <property type="component" value="Unassembled WGS sequence"/>
</dbReference>
<keyword evidence="4" id="KW-0732">Signal</keyword>
<evidence type="ECO:0000259" key="9">
    <source>
        <dbReference type="PROSITE" id="PS50866"/>
    </source>
</evidence>
<reference evidence="10" key="1">
    <citation type="submission" date="2021-09" db="EMBL/GenBank/DDBJ databases">
        <authorList>
            <consortium name="AG Swart"/>
            <person name="Singh M."/>
            <person name="Singh A."/>
            <person name="Seah K."/>
            <person name="Emmerich C."/>
        </authorList>
    </citation>
    <scope>NUCLEOTIDE SEQUENCE</scope>
    <source>
        <strain evidence="10">ATCC30299</strain>
    </source>
</reference>
<dbReference type="EMBL" id="CAJZBQ010000027">
    <property type="protein sequence ID" value="CAG9321168.1"/>
    <property type="molecule type" value="Genomic_DNA"/>
</dbReference>
<feature type="domain" description="GOLD" evidence="9">
    <location>
        <begin position="24"/>
        <end position="143"/>
    </location>
</feature>
<evidence type="ECO:0000256" key="8">
    <source>
        <dbReference type="SAM" id="Phobius"/>
    </source>
</evidence>
<evidence type="ECO:0000256" key="2">
    <source>
        <dbReference type="ARBA" id="ARBA00007104"/>
    </source>
</evidence>
<keyword evidence="11" id="KW-1185">Reference proteome</keyword>
<comment type="similarity">
    <text evidence="2 7">Belongs to the EMP24/GP25L family.</text>
</comment>
<dbReference type="AlphaFoldDB" id="A0AAU9JC46"/>
<comment type="subcellular location">
    <subcellularLocation>
        <location evidence="1 7">Membrane</location>
        <topology evidence="1 7">Single-pass type I membrane protein</topology>
    </subcellularLocation>
</comment>
<dbReference type="InterPro" id="IPR009038">
    <property type="entry name" value="GOLD_dom"/>
</dbReference>
<evidence type="ECO:0000256" key="1">
    <source>
        <dbReference type="ARBA" id="ARBA00004479"/>
    </source>
</evidence>
<evidence type="ECO:0000256" key="7">
    <source>
        <dbReference type="RuleBase" id="RU003827"/>
    </source>
</evidence>
<evidence type="ECO:0000313" key="10">
    <source>
        <dbReference type="EMBL" id="CAG9321168.1"/>
    </source>
</evidence>
<evidence type="ECO:0000313" key="11">
    <source>
        <dbReference type="Proteomes" id="UP001162131"/>
    </source>
</evidence>
<protein>
    <recommendedName>
        <fullName evidence="9">GOLD domain-containing protein</fullName>
    </recommendedName>
</protein>